<protein>
    <submittedName>
        <fullName evidence="2">Uncharacterized protein</fullName>
    </submittedName>
</protein>
<comment type="caution">
    <text evidence="2">The sequence shown here is derived from an EMBL/GenBank/DDBJ whole genome shotgun (WGS) entry which is preliminary data.</text>
</comment>
<name>A0AAW0CEX5_9AGAR</name>
<evidence type="ECO:0000313" key="2">
    <source>
        <dbReference type="EMBL" id="KAK7037623.1"/>
    </source>
</evidence>
<dbReference type="EMBL" id="JAYKXP010000045">
    <property type="protein sequence ID" value="KAK7037623.1"/>
    <property type="molecule type" value="Genomic_DNA"/>
</dbReference>
<evidence type="ECO:0000256" key="1">
    <source>
        <dbReference type="SAM" id="MobiDB-lite"/>
    </source>
</evidence>
<feature type="region of interest" description="Disordered" evidence="1">
    <location>
        <begin position="103"/>
        <end position="189"/>
    </location>
</feature>
<feature type="compositionally biased region" description="Gly residues" evidence="1">
    <location>
        <begin position="639"/>
        <end position="652"/>
    </location>
</feature>
<feature type="compositionally biased region" description="Basic and acidic residues" evidence="1">
    <location>
        <begin position="17"/>
        <end position="26"/>
    </location>
</feature>
<feature type="compositionally biased region" description="Basic and acidic residues" evidence="1">
    <location>
        <begin position="121"/>
        <end position="145"/>
    </location>
</feature>
<dbReference type="AlphaFoldDB" id="A0AAW0CEX5"/>
<evidence type="ECO:0000313" key="3">
    <source>
        <dbReference type="Proteomes" id="UP001383192"/>
    </source>
</evidence>
<feature type="compositionally biased region" description="Polar residues" evidence="1">
    <location>
        <begin position="154"/>
        <end position="177"/>
    </location>
</feature>
<feature type="region of interest" description="Disordered" evidence="1">
    <location>
        <begin position="634"/>
        <end position="678"/>
    </location>
</feature>
<feature type="region of interest" description="Disordered" evidence="1">
    <location>
        <begin position="1"/>
        <end position="62"/>
    </location>
</feature>
<accession>A0AAW0CEX5</accession>
<reference evidence="2 3" key="1">
    <citation type="submission" date="2024-01" db="EMBL/GenBank/DDBJ databases">
        <title>A draft genome for a cacao thread blight-causing isolate of Paramarasmius palmivorus.</title>
        <authorList>
            <person name="Baruah I.K."/>
            <person name="Bukari Y."/>
            <person name="Amoako-Attah I."/>
            <person name="Meinhardt L.W."/>
            <person name="Bailey B.A."/>
            <person name="Cohen S.P."/>
        </authorList>
    </citation>
    <scope>NUCLEOTIDE SEQUENCE [LARGE SCALE GENOMIC DNA]</scope>
    <source>
        <strain evidence="2 3">GH-12</strain>
    </source>
</reference>
<feature type="compositionally biased region" description="Polar residues" evidence="1">
    <location>
        <begin position="229"/>
        <end position="247"/>
    </location>
</feature>
<keyword evidence="3" id="KW-1185">Reference proteome</keyword>
<feature type="region of interest" description="Disordered" evidence="1">
    <location>
        <begin position="222"/>
        <end position="247"/>
    </location>
</feature>
<gene>
    <name evidence="2" type="ORF">VNI00_010839</name>
</gene>
<dbReference type="Proteomes" id="UP001383192">
    <property type="component" value="Unassembled WGS sequence"/>
</dbReference>
<organism evidence="2 3">
    <name type="scientific">Paramarasmius palmivorus</name>
    <dbReference type="NCBI Taxonomy" id="297713"/>
    <lineage>
        <taxon>Eukaryota</taxon>
        <taxon>Fungi</taxon>
        <taxon>Dikarya</taxon>
        <taxon>Basidiomycota</taxon>
        <taxon>Agaricomycotina</taxon>
        <taxon>Agaricomycetes</taxon>
        <taxon>Agaricomycetidae</taxon>
        <taxon>Agaricales</taxon>
        <taxon>Marasmiineae</taxon>
        <taxon>Marasmiaceae</taxon>
        <taxon>Paramarasmius</taxon>
    </lineage>
</organism>
<proteinExistence type="predicted"/>
<sequence>MAEAENFFSSDHFSGVQEKKLDREPAVGDTDDDDHNNIANEVAAGSKGKAKEVGSSQTSVERIPAHNHAYHVEEAAPYDAAIHDTEQRITRAFSHTVYPLVSSAGIEPNPPAYSPQHHSHSRDPQTRRSMEHKDDYIGEGYGDRNNEDEDYPVRSSSVKLGETETSSPSGSYILTGQSSPADVDPSPPVYLQRLRSSTSAPQLRSTSEAVPKPLWKSEEELDGAALQSHGGSTSIGDGHSSTPGHNDTQAVQAPRPLYSYLINHTSRVPATSAVSNQIPLIIPTPSQTPYSDSSSPPDPSYDHGFYTSNHGNANTVYNGSHLSNEYNRGNMSQNVHMTLQPPPVHIGPFYGFRIPADRGSRGQHYTRLMLNAGEGYPLWCPQPEERDPPLPEAYKKSGIRIGDIGIIHQDKPFDFLFNITVPKGDPINELVPMDFAPISMHGLGLQFRNGSRQGNDHIGGPTHCWDRRSFRNDNLDYTGYTFSHSQIEAALLMLPKGSSTRELKTTKPFLRFAVKNGKAWIEHANRDQHRNTSALHLITSREQCSAWGMASHVRRQHEDSDSVVLPFTVHSDATYEWGHHKGCESKAFPRPGHGNPEEVMMNQTVFVRGYRISVINHKNMWGIKRRVVDVQYGPDEDGGQWGPGGRVSGGSGFSARSSNSGTAENQGNGGQSTTGGYSRHQLLTGGRAIFGKLTHPCDIVNALLHAIAEKSLDGEDWDGIAISHDNDWISTVQELDAPLSPYNVQEFLREVIKNIPYTIDREHKTIYTESSDESSSPKDTTPLDDIVDEVAKEVIGRYSTWFSEENDQDMLILDAPAELANVPVNEVVNV</sequence>